<proteinExistence type="predicted"/>
<evidence type="ECO:0000256" key="2">
    <source>
        <dbReference type="ARBA" id="ARBA00023141"/>
    </source>
</evidence>
<dbReference type="Pfam" id="PF00800">
    <property type="entry name" value="PDT"/>
    <property type="match status" value="1"/>
</dbReference>
<keyword evidence="1" id="KW-0028">Amino-acid biosynthesis</keyword>
<evidence type="ECO:0000256" key="3">
    <source>
        <dbReference type="ARBA" id="ARBA00023222"/>
    </source>
</evidence>
<dbReference type="SUPFAM" id="SSF55021">
    <property type="entry name" value="ACT-like"/>
    <property type="match status" value="1"/>
</dbReference>
<dbReference type="PROSITE" id="PS51171">
    <property type="entry name" value="PREPHENATE_DEHYDR_3"/>
    <property type="match status" value="1"/>
</dbReference>
<dbReference type="SUPFAM" id="SSF53850">
    <property type="entry name" value="Periplasmic binding protein-like II"/>
    <property type="match status" value="1"/>
</dbReference>
<dbReference type="InterPro" id="IPR001086">
    <property type="entry name" value="Preph_deHydtase"/>
</dbReference>
<evidence type="ECO:0000313" key="9">
    <source>
        <dbReference type="Proteomes" id="UP000007812"/>
    </source>
</evidence>
<evidence type="ECO:0000256" key="5">
    <source>
        <dbReference type="ARBA" id="ARBA00029440"/>
    </source>
</evidence>
<sequence length="185" mass="20984">MVLAASPDAKKESIERVYSHNHAIHEAKRTLSRLGFVNFVPVASTSKAAQLASEDIKSAAVCSRLAAQIYGLKILHDNIQDGLNITRFLVISKELSENGERTILLFTVPDKPGSLYKVLEKFYLHNINLSMIYSRPTRKIPWNYYFYLEYEGDMMSSKHSGLLNELRQATQELKPKGSYTFLNPT</sequence>
<accession>F4G3C5</accession>
<dbReference type="GO" id="GO:0005737">
    <property type="term" value="C:cytoplasm"/>
    <property type="evidence" value="ECO:0007669"/>
    <property type="project" value="TreeGrafter"/>
</dbReference>
<dbReference type="EMBL" id="CP002656">
    <property type="protein sequence ID" value="AEB94123.1"/>
    <property type="molecule type" value="Genomic_DNA"/>
</dbReference>
<dbReference type="AlphaFoldDB" id="F4G3C5"/>
<dbReference type="InterPro" id="IPR045865">
    <property type="entry name" value="ACT-like_dom_sf"/>
</dbReference>
<evidence type="ECO:0000259" key="7">
    <source>
        <dbReference type="PROSITE" id="PS51671"/>
    </source>
</evidence>
<gene>
    <name evidence="8" type="ordered locus">Mcup_0012</name>
</gene>
<evidence type="ECO:0000259" key="6">
    <source>
        <dbReference type="PROSITE" id="PS51171"/>
    </source>
</evidence>
<dbReference type="STRING" id="1006006.Mcup_0012"/>
<feature type="domain" description="ACT" evidence="7">
    <location>
        <begin position="103"/>
        <end position="180"/>
    </location>
</feature>
<dbReference type="PANTHER" id="PTHR21022">
    <property type="entry name" value="PREPHENATE DEHYDRATASE P PROTEIN"/>
    <property type="match status" value="1"/>
</dbReference>
<organism evidence="8 9">
    <name type="scientific">Metallosphaera cuprina (strain Ar-4)</name>
    <dbReference type="NCBI Taxonomy" id="1006006"/>
    <lineage>
        <taxon>Archaea</taxon>
        <taxon>Thermoproteota</taxon>
        <taxon>Thermoprotei</taxon>
        <taxon>Sulfolobales</taxon>
        <taxon>Sulfolobaceae</taxon>
        <taxon>Metallosphaera</taxon>
    </lineage>
</organism>
<dbReference type="PROSITE" id="PS51671">
    <property type="entry name" value="ACT"/>
    <property type="match status" value="1"/>
</dbReference>
<reference evidence="8 9" key="1">
    <citation type="journal article" date="2011" name="J. Bacteriol.">
        <title>Complete genome sequence of Metallosphaera cuprina, a metal sulfide-oxidizing archaeon from a hot spring.</title>
        <authorList>
            <person name="Liu L.J."/>
            <person name="You X.Y."/>
            <person name="Zheng H."/>
            <person name="Wang S."/>
            <person name="Jiang C.Y."/>
            <person name="Liu S.J."/>
        </authorList>
    </citation>
    <scope>NUCLEOTIDE SEQUENCE [LARGE SCALE GENOMIC DNA]</scope>
    <source>
        <strain evidence="8 9">Ar-4</strain>
    </source>
</reference>
<protein>
    <submittedName>
        <fullName evidence="8">Prephenate dehydratase</fullName>
    </submittedName>
</protein>
<dbReference type="Pfam" id="PF01842">
    <property type="entry name" value="ACT"/>
    <property type="match status" value="1"/>
</dbReference>
<feature type="domain" description="Prephenate dehydratase" evidence="6">
    <location>
        <begin position="1"/>
        <end position="93"/>
    </location>
</feature>
<dbReference type="CDD" id="cd04905">
    <property type="entry name" value="ACT_CM-PDT"/>
    <property type="match status" value="1"/>
</dbReference>
<dbReference type="InterPro" id="IPR002912">
    <property type="entry name" value="ACT_dom"/>
</dbReference>
<evidence type="ECO:0000256" key="1">
    <source>
        <dbReference type="ARBA" id="ARBA00022605"/>
    </source>
</evidence>
<dbReference type="GO" id="GO:0004664">
    <property type="term" value="F:prephenate dehydratase activity"/>
    <property type="evidence" value="ECO:0007669"/>
    <property type="project" value="InterPro"/>
</dbReference>
<comment type="pathway">
    <text evidence="5">Amino-acid biosynthesis.</text>
</comment>
<dbReference type="Gene3D" id="3.40.190.10">
    <property type="entry name" value="Periplasmic binding protein-like II"/>
    <property type="match status" value="1"/>
</dbReference>
<dbReference type="KEGG" id="mcn:Mcup_0012"/>
<evidence type="ECO:0000256" key="4">
    <source>
        <dbReference type="ARBA" id="ARBA00023239"/>
    </source>
</evidence>
<keyword evidence="3" id="KW-0584">Phenylalanine biosynthesis</keyword>
<keyword evidence="2" id="KW-0057">Aromatic amino acid biosynthesis</keyword>
<keyword evidence="4" id="KW-0456">Lyase</keyword>
<dbReference type="Gene3D" id="3.30.70.260">
    <property type="match status" value="1"/>
</dbReference>
<dbReference type="GO" id="GO:0009094">
    <property type="term" value="P:L-phenylalanine biosynthetic process"/>
    <property type="evidence" value="ECO:0007669"/>
    <property type="project" value="UniProtKB-KW"/>
</dbReference>
<evidence type="ECO:0000313" key="8">
    <source>
        <dbReference type="EMBL" id="AEB94123.1"/>
    </source>
</evidence>
<dbReference type="Proteomes" id="UP000007812">
    <property type="component" value="Chromosome"/>
</dbReference>
<dbReference type="HOGENOM" id="CLU_035008_0_2_2"/>
<keyword evidence="9" id="KW-1185">Reference proteome</keyword>
<dbReference type="PANTHER" id="PTHR21022:SF19">
    <property type="entry name" value="PREPHENATE DEHYDRATASE-RELATED"/>
    <property type="match status" value="1"/>
</dbReference>
<dbReference type="eggNOG" id="arCOG00255">
    <property type="taxonomic scope" value="Archaea"/>
</dbReference>
<dbReference type="PATRIC" id="fig|1006006.8.peg.12"/>
<name>F4G3C5_METCR</name>